<dbReference type="Pfam" id="PF00172">
    <property type="entry name" value="Zn_clus"/>
    <property type="match status" value="1"/>
</dbReference>
<name>A0A9P6KTF1_9PLEO</name>
<feature type="compositionally biased region" description="Polar residues" evidence="4">
    <location>
        <begin position="86"/>
        <end position="135"/>
    </location>
</feature>
<keyword evidence="2" id="KW-0808">Transferase</keyword>
<feature type="region of interest" description="Disordered" evidence="4">
    <location>
        <begin position="29"/>
        <end position="188"/>
    </location>
</feature>
<comment type="similarity">
    <text evidence="1">Belongs to the transferase hexapeptide repeat family.</text>
</comment>
<dbReference type="InterPro" id="IPR051159">
    <property type="entry name" value="Hexapeptide_acetyltransf"/>
</dbReference>
<protein>
    <submittedName>
        <fullName evidence="6">Nodulation protein l</fullName>
    </submittedName>
</protein>
<reference evidence="6" key="1">
    <citation type="journal article" date="2020" name="Mol. Plant Microbe Interact.">
        <title>Genome Sequence of the Biocontrol Agent Coniothyrium minitans strain Conio (IMI 134523).</title>
        <authorList>
            <person name="Patel D."/>
            <person name="Shittu T.A."/>
            <person name="Baroncelli R."/>
            <person name="Muthumeenakshi S."/>
            <person name="Osborne T.H."/>
            <person name="Janganan T.K."/>
            <person name="Sreenivasaprasad S."/>
        </authorList>
    </citation>
    <scope>NUCLEOTIDE SEQUENCE</scope>
    <source>
        <strain evidence="6">Conio</strain>
    </source>
</reference>
<dbReference type="OrthoDB" id="25818at2759"/>
<dbReference type="SUPFAM" id="SSF57701">
    <property type="entry name" value="Zn2/Cys6 DNA-binding domain"/>
    <property type="match status" value="1"/>
</dbReference>
<dbReference type="GO" id="GO:0008374">
    <property type="term" value="F:O-acyltransferase activity"/>
    <property type="evidence" value="ECO:0007669"/>
    <property type="project" value="TreeGrafter"/>
</dbReference>
<feature type="compositionally biased region" description="Pro residues" evidence="4">
    <location>
        <begin position="509"/>
        <end position="522"/>
    </location>
</feature>
<evidence type="ECO:0000313" key="6">
    <source>
        <dbReference type="EMBL" id="KAF9738803.1"/>
    </source>
</evidence>
<dbReference type="PROSITE" id="PS50048">
    <property type="entry name" value="ZN2_CY6_FUNGAL_2"/>
    <property type="match status" value="1"/>
</dbReference>
<evidence type="ECO:0000256" key="1">
    <source>
        <dbReference type="ARBA" id="ARBA00007274"/>
    </source>
</evidence>
<proteinExistence type="inferred from homology"/>
<dbReference type="InterPro" id="IPR001138">
    <property type="entry name" value="Zn2Cys6_DnaBD"/>
</dbReference>
<feature type="region of interest" description="Disordered" evidence="4">
    <location>
        <begin position="345"/>
        <end position="533"/>
    </location>
</feature>
<dbReference type="PANTHER" id="PTHR23416">
    <property type="entry name" value="SIALIC ACID SYNTHASE-RELATED"/>
    <property type="match status" value="1"/>
</dbReference>
<dbReference type="CDD" id="cd03357">
    <property type="entry name" value="LbH_MAT_GAT"/>
    <property type="match status" value="1"/>
</dbReference>
<dbReference type="Pfam" id="PF12464">
    <property type="entry name" value="Mac"/>
    <property type="match status" value="1"/>
</dbReference>
<dbReference type="GO" id="GO:0016407">
    <property type="term" value="F:acetyltransferase activity"/>
    <property type="evidence" value="ECO:0007669"/>
    <property type="project" value="InterPro"/>
</dbReference>
<sequence length="728" mass="79631">MPSMVHAPLINTGFFKDKAGEHLASAFTAVNGRNSPPSPPPRLNASNGMTTITQPRPVSRHSSEDSKPRMPARDNWSPPRPAAGALQQNGYQNAHQNAHPNGHSNGHQNAHSNGQPNSHQNAQQSAYQNSHSTAHQNRHSNGHQSGNSSASPTLSNHDSPPLSPSKRKRSPSTEGDSPSTTDGAVAPHRRLDTHVSTGRGDSPNTIAQVQQLVMDHQHPRTLPPVDRMDTDRSWAPYNGYHEPHPQRHDLLRTTDSDLHHGSANQSQISAVDAQNGLERSSTTEMTKAGVQVDHKKRKRQFANRTKTGCGTCRRRKKKCDESKPECNNCQRGGFICEGYANKVPWPKNGTPRPTAPLVAKDRFPPDTTQQLYHSHGAPRESYTDSATSNGTDGGRARPLVVEEQEHPSARSGWTNGWGDAPRPAYSQEQQPHPDYTHTHAPPQSSYGRPPSREHAPLSTSALPARQHTARNYHHTQESMAKHLNHKGTPAANDMRPSQQPMMVSHAPSAGPPPAPSHYAPPPPRHEKSEKSKMLNEEPFHPFDRELVAEREKCKNAIYRFNNTNNPHLKISPDEVERNFRAILLASWTQTFGGNAPTGHLGKPVVVETPFYCDYGYNIHIGSNVAIGMDCKFLDSGDITIGDNTTICANVTIDTVKTPTDPRFARGCGSQRTSTAAKVHIGRNVWIGTNCLLLAGVSIGDNATVHPGSVVVRDIPAERHARGPPADYV</sequence>
<dbReference type="SUPFAM" id="SSF51161">
    <property type="entry name" value="Trimeric LpxA-like enzymes"/>
    <property type="match status" value="1"/>
</dbReference>
<evidence type="ECO:0000256" key="2">
    <source>
        <dbReference type="ARBA" id="ARBA00022679"/>
    </source>
</evidence>
<feature type="compositionally biased region" description="Polar residues" evidence="4">
    <location>
        <begin position="173"/>
        <end position="182"/>
    </location>
</feature>
<dbReference type="InterPro" id="IPR001451">
    <property type="entry name" value="Hexapep"/>
</dbReference>
<dbReference type="Pfam" id="PF00132">
    <property type="entry name" value="Hexapep"/>
    <property type="match status" value="1"/>
</dbReference>
<feature type="domain" description="Zn(2)-C6 fungal-type" evidence="5">
    <location>
        <begin position="308"/>
        <end position="336"/>
    </location>
</feature>
<dbReference type="InterPro" id="IPR011004">
    <property type="entry name" value="Trimer_LpxA-like_sf"/>
</dbReference>
<gene>
    <name evidence="6" type="ORF">PMIN01_04086</name>
</gene>
<dbReference type="GO" id="GO:0008270">
    <property type="term" value="F:zinc ion binding"/>
    <property type="evidence" value="ECO:0007669"/>
    <property type="project" value="InterPro"/>
</dbReference>
<feature type="compositionally biased region" description="Polar residues" evidence="4">
    <location>
        <begin position="142"/>
        <end position="158"/>
    </location>
</feature>
<dbReference type="SMART" id="SM01266">
    <property type="entry name" value="Mac"/>
    <property type="match status" value="1"/>
</dbReference>
<organism evidence="6 7">
    <name type="scientific">Paraphaeosphaeria minitans</name>
    <dbReference type="NCBI Taxonomy" id="565426"/>
    <lineage>
        <taxon>Eukaryota</taxon>
        <taxon>Fungi</taxon>
        <taxon>Dikarya</taxon>
        <taxon>Ascomycota</taxon>
        <taxon>Pezizomycotina</taxon>
        <taxon>Dothideomycetes</taxon>
        <taxon>Pleosporomycetidae</taxon>
        <taxon>Pleosporales</taxon>
        <taxon>Massarineae</taxon>
        <taxon>Didymosphaeriaceae</taxon>
        <taxon>Paraphaeosphaeria</taxon>
    </lineage>
</organism>
<feature type="compositionally biased region" description="Polar residues" evidence="4">
    <location>
        <begin position="44"/>
        <end position="56"/>
    </location>
</feature>
<dbReference type="Gene3D" id="2.160.10.10">
    <property type="entry name" value="Hexapeptide repeat proteins"/>
    <property type="match status" value="1"/>
</dbReference>
<keyword evidence="7" id="KW-1185">Reference proteome</keyword>
<dbReference type="InterPro" id="IPR024688">
    <property type="entry name" value="Mac_dom"/>
</dbReference>
<comment type="caution">
    <text evidence="6">The sequence shown here is derived from an EMBL/GenBank/DDBJ whole genome shotgun (WGS) entry which is preliminary data.</text>
</comment>
<dbReference type="PANTHER" id="PTHR23416:SF76">
    <property type="entry name" value="ZN(II)2CYS6 TRANSCRIPTION FACTOR (EUROFUNG)"/>
    <property type="match status" value="1"/>
</dbReference>
<dbReference type="CDD" id="cd00067">
    <property type="entry name" value="GAL4"/>
    <property type="match status" value="1"/>
</dbReference>
<dbReference type="SMART" id="SM00066">
    <property type="entry name" value="GAL4"/>
    <property type="match status" value="1"/>
</dbReference>
<feature type="compositionally biased region" description="Basic and acidic residues" evidence="4">
    <location>
        <begin position="523"/>
        <end position="533"/>
    </location>
</feature>
<dbReference type="EMBL" id="WJXW01000003">
    <property type="protein sequence ID" value="KAF9738803.1"/>
    <property type="molecule type" value="Genomic_DNA"/>
</dbReference>
<evidence type="ECO:0000313" key="7">
    <source>
        <dbReference type="Proteomes" id="UP000756921"/>
    </source>
</evidence>
<feature type="compositionally biased region" description="Basic and acidic residues" evidence="4">
    <location>
        <begin position="61"/>
        <end position="72"/>
    </location>
</feature>
<evidence type="ECO:0000256" key="4">
    <source>
        <dbReference type="SAM" id="MobiDB-lite"/>
    </source>
</evidence>
<dbReference type="Gene3D" id="4.10.240.10">
    <property type="entry name" value="Zn(2)-C6 fungal-type DNA-binding domain"/>
    <property type="match status" value="1"/>
</dbReference>
<dbReference type="AlphaFoldDB" id="A0A9P6KTF1"/>
<dbReference type="Proteomes" id="UP000756921">
    <property type="component" value="Unassembled WGS sequence"/>
</dbReference>
<keyword evidence="3" id="KW-0539">Nucleus</keyword>
<evidence type="ECO:0000259" key="5">
    <source>
        <dbReference type="PROSITE" id="PS50048"/>
    </source>
</evidence>
<evidence type="ECO:0000256" key="3">
    <source>
        <dbReference type="ARBA" id="ARBA00023242"/>
    </source>
</evidence>
<dbReference type="Pfam" id="PF14602">
    <property type="entry name" value="Hexapep_2"/>
    <property type="match status" value="1"/>
</dbReference>
<dbReference type="PROSITE" id="PS00463">
    <property type="entry name" value="ZN2_CY6_FUNGAL_1"/>
    <property type="match status" value="1"/>
</dbReference>
<dbReference type="InterPro" id="IPR036864">
    <property type="entry name" value="Zn2-C6_fun-type_DNA-bd_sf"/>
</dbReference>
<dbReference type="GO" id="GO:0000981">
    <property type="term" value="F:DNA-binding transcription factor activity, RNA polymerase II-specific"/>
    <property type="evidence" value="ECO:0007669"/>
    <property type="project" value="InterPro"/>
</dbReference>
<accession>A0A9P6KTF1</accession>